<keyword evidence="3" id="KW-1185">Reference proteome</keyword>
<accession>A0A9P8AUA7</accession>
<evidence type="ECO:0000313" key="3">
    <source>
        <dbReference type="Proteomes" id="UP000812287"/>
    </source>
</evidence>
<evidence type="ECO:0000313" key="2">
    <source>
        <dbReference type="EMBL" id="KAG7448278.1"/>
    </source>
</evidence>
<comment type="caution">
    <text evidence="2">The sequence shown here is derived from an EMBL/GenBank/DDBJ whole genome shotgun (WGS) entry which is preliminary data.</text>
</comment>
<dbReference type="Proteomes" id="UP000812287">
    <property type="component" value="Unassembled WGS sequence"/>
</dbReference>
<evidence type="ECO:0000259" key="1">
    <source>
        <dbReference type="Pfam" id="PF22485"/>
    </source>
</evidence>
<dbReference type="GeneID" id="66099287"/>
<dbReference type="EMBL" id="MU250530">
    <property type="protein sequence ID" value="KAG7448278.1"/>
    <property type="molecule type" value="Genomic_DNA"/>
</dbReference>
<protein>
    <recommendedName>
        <fullName evidence="1">DUF6987 domain-containing protein</fullName>
    </recommendedName>
</protein>
<dbReference type="RefSeq" id="XP_043041778.1">
    <property type="nucleotide sequence ID" value="XM_043177000.1"/>
</dbReference>
<proteinExistence type="predicted"/>
<dbReference type="InterPro" id="IPR054256">
    <property type="entry name" value="DUF6987"/>
</dbReference>
<name>A0A9P8AUA7_9AGAR</name>
<gene>
    <name evidence="2" type="ORF">BT62DRAFT_1004070</name>
</gene>
<sequence length="306" mass="33730">MVSGGSVLSLAGVGAQQQNSGSQEVSSGANANDPRLAKFTLMAHCGDKKDSLFREEIEDKQLVLRNGKPIKLVLVEEVGSAIEWLKNNKLDSFAKAKSILVPFLMLYALGQPLTQIVGVVGLLLAGVLSVPMKSVLLPVFSAPSTGLASAAMNLGQTYPLIVAQYEITGHHRRTEHWNLAVLVSPNLSHTFELRGNSDTFTYVHDTVSVPIGSIPTYRGGCHVGEVPSTSIDRLDERLKRDVPVIRLNLNWDCQDWVLEALRVLKEDGITFKVVSQAYVRKELWEDMGRWQEGDDTVEERHFSNSH</sequence>
<dbReference type="OrthoDB" id="37659at2759"/>
<organism evidence="2 3">
    <name type="scientific">Guyanagaster necrorhizus</name>
    <dbReference type="NCBI Taxonomy" id="856835"/>
    <lineage>
        <taxon>Eukaryota</taxon>
        <taxon>Fungi</taxon>
        <taxon>Dikarya</taxon>
        <taxon>Basidiomycota</taxon>
        <taxon>Agaricomycotina</taxon>
        <taxon>Agaricomycetes</taxon>
        <taxon>Agaricomycetidae</taxon>
        <taxon>Agaricales</taxon>
        <taxon>Marasmiineae</taxon>
        <taxon>Physalacriaceae</taxon>
        <taxon>Guyanagaster</taxon>
    </lineage>
</organism>
<dbReference type="AlphaFoldDB" id="A0A9P8AUA7"/>
<reference evidence="2" key="1">
    <citation type="submission" date="2020-11" db="EMBL/GenBank/DDBJ databases">
        <title>Adaptations for nitrogen fixation in a non-lichenized fungal sporocarp promotes dispersal by wood-feeding termites.</title>
        <authorList>
            <consortium name="DOE Joint Genome Institute"/>
            <person name="Koch R.A."/>
            <person name="Yoon G."/>
            <person name="Arayal U."/>
            <person name="Lail K."/>
            <person name="Amirebrahimi M."/>
            <person name="Labutti K."/>
            <person name="Lipzen A."/>
            <person name="Riley R."/>
            <person name="Barry K."/>
            <person name="Henrissat B."/>
            <person name="Grigoriev I.V."/>
            <person name="Herr J.R."/>
            <person name="Aime M.C."/>
        </authorList>
    </citation>
    <scope>NUCLEOTIDE SEQUENCE</scope>
    <source>
        <strain evidence="2">MCA 3950</strain>
    </source>
</reference>
<feature type="domain" description="DUF6987" evidence="1">
    <location>
        <begin position="73"/>
        <end position="130"/>
    </location>
</feature>
<dbReference type="Pfam" id="PF22485">
    <property type="entry name" value="DUF6987"/>
    <property type="match status" value="1"/>
</dbReference>